<dbReference type="SUPFAM" id="SSF51905">
    <property type="entry name" value="FAD/NAD(P)-binding domain"/>
    <property type="match status" value="1"/>
</dbReference>
<feature type="domain" description="Glucose-methanol-choline oxidoreductase N-terminal" evidence="4">
    <location>
        <begin position="140"/>
        <end position="163"/>
    </location>
</feature>
<comment type="similarity">
    <text evidence="1 3">Belongs to the GMC oxidoreductase family.</text>
</comment>
<dbReference type="InterPro" id="IPR012132">
    <property type="entry name" value="GMC_OxRdtase"/>
</dbReference>
<dbReference type="Pfam" id="PF00732">
    <property type="entry name" value="GMC_oxred_N"/>
    <property type="match status" value="1"/>
</dbReference>
<keyword evidence="3" id="KW-0285">Flavoprotein</keyword>
<evidence type="ECO:0000313" key="6">
    <source>
        <dbReference type="EMBL" id="SSX27631.1"/>
    </source>
</evidence>
<feature type="binding site" evidence="2">
    <location>
        <position position="142"/>
    </location>
    <ligand>
        <name>FAD</name>
        <dbReference type="ChEBI" id="CHEBI:57692"/>
    </ligand>
</feature>
<dbReference type="InterPro" id="IPR007867">
    <property type="entry name" value="GMC_OxRtase_C"/>
</dbReference>
<dbReference type="InterPro" id="IPR000172">
    <property type="entry name" value="GMC_OxRdtase_N"/>
</dbReference>
<dbReference type="AlphaFoldDB" id="A0A336ME48"/>
<dbReference type="PANTHER" id="PTHR11552:SF217">
    <property type="entry name" value="GLUCOSE DEHYDROGENASE [FAD, QUINONE]"/>
    <property type="match status" value="1"/>
</dbReference>
<evidence type="ECO:0000256" key="1">
    <source>
        <dbReference type="ARBA" id="ARBA00010790"/>
    </source>
</evidence>
<dbReference type="PIRSF" id="PIRSF000137">
    <property type="entry name" value="Alcohol_oxidase"/>
    <property type="match status" value="1"/>
</dbReference>
<dbReference type="PROSITE" id="PS00623">
    <property type="entry name" value="GMC_OXRED_1"/>
    <property type="match status" value="1"/>
</dbReference>
<dbReference type="Pfam" id="PF05199">
    <property type="entry name" value="GMC_oxred_C"/>
    <property type="match status" value="1"/>
</dbReference>
<organism evidence="6">
    <name type="scientific">Culicoides sonorensis</name>
    <name type="common">Biting midge</name>
    <dbReference type="NCBI Taxonomy" id="179676"/>
    <lineage>
        <taxon>Eukaryota</taxon>
        <taxon>Metazoa</taxon>
        <taxon>Ecdysozoa</taxon>
        <taxon>Arthropoda</taxon>
        <taxon>Hexapoda</taxon>
        <taxon>Insecta</taxon>
        <taxon>Pterygota</taxon>
        <taxon>Neoptera</taxon>
        <taxon>Endopterygota</taxon>
        <taxon>Diptera</taxon>
        <taxon>Nematocera</taxon>
        <taxon>Chironomoidea</taxon>
        <taxon>Ceratopogonidae</taxon>
        <taxon>Ceratopogoninae</taxon>
        <taxon>Culicoides</taxon>
        <taxon>Monoculicoides</taxon>
    </lineage>
</organism>
<gene>
    <name evidence="6" type="primary">CSON014688</name>
</gene>
<reference evidence="6" key="1">
    <citation type="submission" date="2018-07" db="EMBL/GenBank/DDBJ databases">
        <authorList>
            <person name="Quirk P.G."/>
            <person name="Krulwich T.A."/>
        </authorList>
    </citation>
    <scope>NUCLEOTIDE SEQUENCE</scope>
</reference>
<dbReference type="SUPFAM" id="SSF54373">
    <property type="entry name" value="FAD-linked reductases, C-terminal domain"/>
    <property type="match status" value="1"/>
</dbReference>
<proteinExistence type="inferred from homology"/>
<evidence type="ECO:0000259" key="4">
    <source>
        <dbReference type="PROSITE" id="PS00623"/>
    </source>
</evidence>
<accession>A0A336ME48</accession>
<dbReference type="EMBL" id="UFQT01000848">
    <property type="protein sequence ID" value="SSX27631.1"/>
    <property type="molecule type" value="Genomic_DNA"/>
</dbReference>
<evidence type="ECO:0000256" key="2">
    <source>
        <dbReference type="PIRSR" id="PIRSR000137-2"/>
    </source>
</evidence>
<dbReference type="Gene3D" id="3.50.50.60">
    <property type="entry name" value="FAD/NAD(P)-binding domain"/>
    <property type="match status" value="1"/>
</dbReference>
<sequence>MAVCDCPIGIPTGPTLATLCGGSQFMLFMGLLEVFIRSQCDLEDPCGRPKSRLSQEVDNEYDFIVVGGGSAGSVVASRLSEVPHWKVLLIEAGPDEPTGTQIPSMFLNFLGSDIDWKYSTEPELYACQSREGKRCFWPRGKVLGGTSVLNGMMYIRGNPSDYDDWKSMGNPGWGYNDVLPFFKKSEDNMQIDELGTEYHGKGGMLPVSKFPYSPPMSQAILRGGEELGYKVQDLNGANQTGFMVAQMTSKNGIRYSTARAFLRPIIDRPNLHILLNATVTKVLINPMTKTATGVEFVDQTGFSRKVNSKKEVIISGGAVNSPQILLLSGIGPQEELQRVGIRPVHNLPGVGKNLHNHVAYFVNFFINDSNTAPLNWATAMEYLLFRDGLMSGTGLSQVTAKTASKYAANPNNPDIQYYFGGFLADCAKSGQVGELLSNESRSIQIFPAILHPKSRGELTLRSNDPLEPPKIVVNYLKEEHDLKVLVEGIKFAVRLSETSALQPYGIRLDTTKVKACENYQFNTQDYWECAVRQDTFAENHQAGSCKMGPARDRMAVVDHELRVHGIRNLRVMDASIMPKVTSGNTNAPVIMIAEKGTTHVKRSWGAR</sequence>
<feature type="domain" description="Glucose-methanol-choline oxidoreductase N-terminal" evidence="5">
    <location>
        <begin position="317"/>
        <end position="331"/>
    </location>
</feature>
<dbReference type="PROSITE" id="PS00624">
    <property type="entry name" value="GMC_OXRED_2"/>
    <property type="match status" value="1"/>
</dbReference>
<dbReference type="GO" id="GO:0050660">
    <property type="term" value="F:flavin adenine dinucleotide binding"/>
    <property type="evidence" value="ECO:0007669"/>
    <property type="project" value="InterPro"/>
</dbReference>
<dbReference type="GO" id="GO:0016614">
    <property type="term" value="F:oxidoreductase activity, acting on CH-OH group of donors"/>
    <property type="evidence" value="ECO:0007669"/>
    <property type="project" value="InterPro"/>
</dbReference>
<protein>
    <submittedName>
        <fullName evidence="6">CSON014688 protein</fullName>
    </submittedName>
</protein>
<name>A0A336ME48_CULSO</name>
<comment type="cofactor">
    <cofactor evidence="2">
        <name>FAD</name>
        <dbReference type="ChEBI" id="CHEBI:57692"/>
    </cofactor>
</comment>
<dbReference type="Gene3D" id="3.30.560.10">
    <property type="entry name" value="Glucose Oxidase, domain 3"/>
    <property type="match status" value="1"/>
</dbReference>
<dbReference type="VEuPathDB" id="VectorBase:CSON014688"/>
<evidence type="ECO:0000259" key="5">
    <source>
        <dbReference type="PROSITE" id="PS00624"/>
    </source>
</evidence>
<dbReference type="InterPro" id="IPR036188">
    <property type="entry name" value="FAD/NAD-bd_sf"/>
</dbReference>
<dbReference type="OMA" id="GYHLQDH"/>
<evidence type="ECO:0000256" key="3">
    <source>
        <dbReference type="RuleBase" id="RU003968"/>
    </source>
</evidence>
<keyword evidence="2 3" id="KW-0274">FAD</keyword>
<dbReference type="PANTHER" id="PTHR11552">
    <property type="entry name" value="GLUCOSE-METHANOL-CHOLINE GMC OXIDOREDUCTASE"/>
    <property type="match status" value="1"/>
</dbReference>
<feature type="binding site" evidence="2">
    <location>
        <position position="146"/>
    </location>
    <ligand>
        <name>FAD</name>
        <dbReference type="ChEBI" id="CHEBI:57692"/>
    </ligand>
</feature>
<feature type="binding site" evidence="2">
    <location>
        <position position="279"/>
    </location>
    <ligand>
        <name>FAD</name>
        <dbReference type="ChEBI" id="CHEBI:57692"/>
    </ligand>
</feature>